<keyword evidence="3" id="KW-1185">Reference proteome</keyword>
<evidence type="ECO:0000313" key="2">
    <source>
        <dbReference type="EMBL" id="MBB4027836.1"/>
    </source>
</evidence>
<dbReference type="InterPro" id="IPR050553">
    <property type="entry name" value="Thioredoxin_ResA/DsbE_sf"/>
</dbReference>
<dbReference type="Proteomes" id="UP000546007">
    <property type="component" value="Unassembled WGS sequence"/>
</dbReference>
<dbReference type="InterPro" id="IPR013740">
    <property type="entry name" value="Redoxin"/>
</dbReference>
<dbReference type="GO" id="GO:0016491">
    <property type="term" value="F:oxidoreductase activity"/>
    <property type="evidence" value="ECO:0007669"/>
    <property type="project" value="InterPro"/>
</dbReference>
<reference evidence="2 3" key="1">
    <citation type="submission" date="2020-08" db="EMBL/GenBank/DDBJ databases">
        <title>Genomic Encyclopedia of Type Strains, Phase IV (KMG-IV): sequencing the most valuable type-strain genomes for metagenomic binning, comparative biology and taxonomic classification.</title>
        <authorList>
            <person name="Goeker M."/>
        </authorList>
    </citation>
    <scope>NUCLEOTIDE SEQUENCE [LARGE SCALE GENOMIC DNA]</scope>
    <source>
        <strain evidence="2 3">DSM 105721</strain>
    </source>
</reference>
<dbReference type="Pfam" id="PF08534">
    <property type="entry name" value="Redoxin"/>
    <property type="match status" value="1"/>
</dbReference>
<dbReference type="EMBL" id="JACIES010000013">
    <property type="protein sequence ID" value="MBB4027836.1"/>
    <property type="molecule type" value="Genomic_DNA"/>
</dbReference>
<dbReference type="InterPro" id="IPR036249">
    <property type="entry name" value="Thioredoxin-like_sf"/>
</dbReference>
<evidence type="ECO:0000259" key="1">
    <source>
        <dbReference type="PROSITE" id="PS51352"/>
    </source>
</evidence>
<name>A0A7W6HZH2_9BACT</name>
<dbReference type="PANTHER" id="PTHR42852">
    <property type="entry name" value="THIOL:DISULFIDE INTERCHANGE PROTEIN DSBE"/>
    <property type="match status" value="1"/>
</dbReference>
<protein>
    <submittedName>
        <fullName evidence="2">Thiol-disulfide isomerase/thioredoxin</fullName>
    </submittedName>
</protein>
<comment type="caution">
    <text evidence="2">The sequence shown here is derived from an EMBL/GenBank/DDBJ whole genome shotgun (WGS) entry which is preliminary data.</text>
</comment>
<dbReference type="OrthoDB" id="9794348at2"/>
<organism evidence="2 3">
    <name type="scientific">Butyricimonas faecihominis</name>
    <dbReference type="NCBI Taxonomy" id="1472416"/>
    <lineage>
        <taxon>Bacteria</taxon>
        <taxon>Pseudomonadati</taxon>
        <taxon>Bacteroidota</taxon>
        <taxon>Bacteroidia</taxon>
        <taxon>Bacteroidales</taxon>
        <taxon>Odoribacteraceae</taxon>
        <taxon>Butyricimonas</taxon>
    </lineage>
</organism>
<dbReference type="PROSITE" id="PS51352">
    <property type="entry name" value="THIOREDOXIN_2"/>
    <property type="match status" value="1"/>
</dbReference>
<keyword evidence="2" id="KW-0413">Isomerase</keyword>
<proteinExistence type="predicted"/>
<dbReference type="RefSeq" id="WP_124317112.1">
    <property type="nucleotide sequence ID" value="NZ_AP028155.1"/>
</dbReference>
<gene>
    <name evidence="2" type="ORF">GGR14_003650</name>
</gene>
<accession>A0A7W6HZH2</accession>
<dbReference type="SUPFAM" id="SSF52833">
    <property type="entry name" value="Thioredoxin-like"/>
    <property type="match status" value="1"/>
</dbReference>
<dbReference type="GO" id="GO:0016853">
    <property type="term" value="F:isomerase activity"/>
    <property type="evidence" value="ECO:0007669"/>
    <property type="project" value="UniProtKB-KW"/>
</dbReference>
<dbReference type="PANTHER" id="PTHR42852:SF17">
    <property type="entry name" value="THIOREDOXIN-LIKE PROTEIN HI_1115"/>
    <property type="match status" value="1"/>
</dbReference>
<dbReference type="AlphaFoldDB" id="A0A7W6HZH2"/>
<dbReference type="CDD" id="cd02966">
    <property type="entry name" value="TlpA_like_family"/>
    <property type="match status" value="1"/>
</dbReference>
<dbReference type="InterPro" id="IPR013766">
    <property type="entry name" value="Thioredoxin_domain"/>
</dbReference>
<feature type="domain" description="Thioredoxin" evidence="1">
    <location>
        <begin position="27"/>
        <end position="167"/>
    </location>
</feature>
<dbReference type="GeneID" id="93101546"/>
<dbReference type="Gene3D" id="3.40.30.10">
    <property type="entry name" value="Glutaredoxin"/>
    <property type="match status" value="1"/>
</dbReference>
<sequence length="167" mass="19803">MKRFLFIFLSCLPLFLGARELRDTIELKQGMVCPKFVFRDTSKQEVFLQQFKGKYVVIDVWASWCHPCKQEYPTLKRWAEKYKDKNIEFVSISCDTQEQRWLNELFWGKMVGNQWWIANDNAFMIAFRVTTIPRLILLDRKGKVMDLKLPKPSDPEFETILNGLNGL</sequence>
<evidence type="ECO:0000313" key="3">
    <source>
        <dbReference type="Proteomes" id="UP000546007"/>
    </source>
</evidence>